<feature type="compositionally biased region" description="Basic and acidic residues" evidence="1">
    <location>
        <begin position="25"/>
        <end position="39"/>
    </location>
</feature>
<dbReference type="EMBL" id="BMQL01000008">
    <property type="protein sequence ID" value="GGR06138.1"/>
    <property type="molecule type" value="Genomic_DNA"/>
</dbReference>
<keyword evidence="3" id="KW-1185">Reference proteome</keyword>
<dbReference type="Gene3D" id="3.90.1150.200">
    <property type="match status" value="1"/>
</dbReference>
<dbReference type="SUPFAM" id="SSF159888">
    <property type="entry name" value="YdhG-like"/>
    <property type="match status" value="1"/>
</dbReference>
<feature type="compositionally biased region" description="Polar residues" evidence="1">
    <location>
        <begin position="14"/>
        <end position="23"/>
    </location>
</feature>
<comment type="caution">
    <text evidence="2">The sequence shown here is derived from an EMBL/GenBank/DDBJ whole genome shotgun (WGS) entry which is preliminary data.</text>
</comment>
<evidence type="ECO:0000256" key="1">
    <source>
        <dbReference type="SAM" id="MobiDB-lite"/>
    </source>
</evidence>
<evidence type="ECO:0000313" key="2">
    <source>
        <dbReference type="EMBL" id="GGR06138.1"/>
    </source>
</evidence>
<reference evidence="2" key="2">
    <citation type="submission" date="2020-09" db="EMBL/GenBank/DDBJ databases">
        <authorList>
            <person name="Sun Q."/>
            <person name="Ohkuma M."/>
        </authorList>
    </citation>
    <scope>NUCLEOTIDE SEQUENCE</scope>
    <source>
        <strain evidence="2">JCM 31311</strain>
    </source>
</reference>
<feature type="compositionally biased region" description="Low complexity" evidence="1">
    <location>
        <begin position="1"/>
        <end position="13"/>
    </location>
</feature>
<sequence length="162" mass="17763">MTAKTSAKPATSARNSATSAQTFTDEERAALQERAQELKKSKRGPQPSASADADGEAAVLAKIAEMEEGDRVLAERLHVLMMQHAPTLSPRLWYGMPAYARHGKVMCFFQSARKFKTRYATLGFSDQAALDDGNVWPTTFALKALTPEDEVTITAMIRRALS</sequence>
<protein>
    <recommendedName>
        <fullName evidence="4">YdhG-like domain-containing protein</fullName>
    </recommendedName>
</protein>
<organism evidence="2 3">
    <name type="scientific">Deinococcus ruber</name>
    <dbReference type="NCBI Taxonomy" id="1848197"/>
    <lineage>
        <taxon>Bacteria</taxon>
        <taxon>Thermotogati</taxon>
        <taxon>Deinococcota</taxon>
        <taxon>Deinococci</taxon>
        <taxon>Deinococcales</taxon>
        <taxon>Deinococcaceae</taxon>
        <taxon>Deinococcus</taxon>
    </lineage>
</organism>
<dbReference type="Proteomes" id="UP000603865">
    <property type="component" value="Unassembled WGS sequence"/>
</dbReference>
<proteinExistence type="predicted"/>
<evidence type="ECO:0008006" key="4">
    <source>
        <dbReference type="Google" id="ProtNLM"/>
    </source>
</evidence>
<evidence type="ECO:0000313" key="3">
    <source>
        <dbReference type="Proteomes" id="UP000603865"/>
    </source>
</evidence>
<name>A0A918C4D5_9DEIO</name>
<dbReference type="AlphaFoldDB" id="A0A918C4D5"/>
<gene>
    <name evidence="2" type="ORF">GCM10008957_18630</name>
</gene>
<accession>A0A918C4D5</accession>
<feature type="region of interest" description="Disordered" evidence="1">
    <location>
        <begin position="1"/>
        <end position="56"/>
    </location>
</feature>
<dbReference type="RefSeq" id="WP_189089654.1">
    <property type="nucleotide sequence ID" value="NZ_BMQL01000008.1"/>
</dbReference>
<reference evidence="2" key="1">
    <citation type="journal article" date="2014" name="Int. J. Syst. Evol. Microbiol.">
        <title>Complete genome sequence of Corynebacterium casei LMG S-19264T (=DSM 44701T), isolated from a smear-ripened cheese.</title>
        <authorList>
            <consortium name="US DOE Joint Genome Institute (JGI-PGF)"/>
            <person name="Walter F."/>
            <person name="Albersmeier A."/>
            <person name="Kalinowski J."/>
            <person name="Ruckert C."/>
        </authorList>
    </citation>
    <scope>NUCLEOTIDE SEQUENCE</scope>
    <source>
        <strain evidence="2">JCM 31311</strain>
    </source>
</reference>